<gene>
    <name evidence="1" type="ORF">SAMN05216216_10570</name>
</gene>
<name>A0A1G9D6W9_9BACL</name>
<keyword evidence="2" id="KW-1185">Reference proteome</keyword>
<organism evidence="1 2">
    <name type="scientific">Lacicoccus qingdaonensis</name>
    <dbReference type="NCBI Taxonomy" id="576118"/>
    <lineage>
        <taxon>Bacteria</taxon>
        <taxon>Bacillati</taxon>
        <taxon>Bacillota</taxon>
        <taxon>Bacilli</taxon>
        <taxon>Bacillales</taxon>
        <taxon>Salinicoccaceae</taxon>
        <taxon>Lacicoccus</taxon>
    </lineage>
</organism>
<dbReference type="RefSeq" id="WP_092985169.1">
    <property type="nucleotide sequence ID" value="NZ_FNFY01000005.1"/>
</dbReference>
<evidence type="ECO:0000313" key="1">
    <source>
        <dbReference type="EMBL" id="SDK59445.1"/>
    </source>
</evidence>
<dbReference type="Proteomes" id="UP000199008">
    <property type="component" value="Unassembled WGS sequence"/>
</dbReference>
<dbReference type="STRING" id="576118.SAMN05216216_10570"/>
<dbReference type="EMBL" id="FNFY01000005">
    <property type="protein sequence ID" value="SDK59445.1"/>
    <property type="molecule type" value="Genomic_DNA"/>
</dbReference>
<evidence type="ECO:0000313" key="2">
    <source>
        <dbReference type="Proteomes" id="UP000199008"/>
    </source>
</evidence>
<dbReference type="Pfam" id="PF08741">
    <property type="entry name" value="YwhD"/>
    <property type="match status" value="1"/>
</dbReference>
<accession>A0A1G9D6W9</accession>
<sequence length="174" mass="20223">MSNDSSKKKPGFQFNIIKDDPLTGHKGQNFGAISVENVAPVYIDIDTQETFIDVGGLHGRADVERRVKWVNDIEEPKGEGQREFWLIWVTVERTKDGPVYEGVTSCYEMINKTKKRGYKMMHEHVNQMDRSMKGHIIIDDMDQESRSSLKKFLMNHNPEMWDNSEKLKEVMKDD</sequence>
<dbReference type="InterPro" id="IPR014852">
    <property type="entry name" value="YwhD"/>
</dbReference>
<protein>
    <submittedName>
        <fullName evidence="1">YwhD family protein</fullName>
    </submittedName>
</protein>
<reference evidence="2" key="1">
    <citation type="submission" date="2016-10" db="EMBL/GenBank/DDBJ databases">
        <authorList>
            <person name="Varghese N."/>
            <person name="Submissions S."/>
        </authorList>
    </citation>
    <scope>NUCLEOTIDE SEQUENCE [LARGE SCALE GENOMIC DNA]</scope>
    <source>
        <strain evidence="2">CGMCC 1.8895</strain>
    </source>
</reference>
<dbReference type="AlphaFoldDB" id="A0A1G9D6W9"/>
<proteinExistence type="predicted"/>
<dbReference type="OrthoDB" id="2374547at2"/>